<dbReference type="InterPro" id="IPR032710">
    <property type="entry name" value="NTF2-like_dom_sf"/>
</dbReference>
<proteinExistence type="inferred from homology"/>
<sequence length="154" mass="17037">MTHAAAADSNPDGASPANPGGSRAAVPYEGNCPCLSGEQYADCCGRFHRGDAEAPTAEQLMRSRYSAFVVRDEEYLLRTWHPTTRPAALGLDADMQWRRLDILSTSRGGPLDTEGTVEFAAHYRHDGERGVQRETSRFVREGRRWYYLDGVVSG</sequence>
<dbReference type="PANTHER" id="PTHR33747">
    <property type="entry name" value="UPF0225 PROTEIN SCO1677"/>
    <property type="match status" value="1"/>
</dbReference>
<dbReference type="PANTHER" id="PTHR33747:SF1">
    <property type="entry name" value="ADENYLATE CYCLASE-ASSOCIATED CAP C-TERMINAL DOMAIN-CONTAINING PROTEIN"/>
    <property type="match status" value="1"/>
</dbReference>
<evidence type="ECO:0000259" key="4">
    <source>
        <dbReference type="Pfam" id="PF17775"/>
    </source>
</evidence>
<evidence type="ECO:0000313" key="5">
    <source>
        <dbReference type="EMBL" id="GAA2142028.1"/>
    </source>
</evidence>
<evidence type="ECO:0000313" key="6">
    <source>
        <dbReference type="Proteomes" id="UP001500102"/>
    </source>
</evidence>
<dbReference type="InterPro" id="IPR048469">
    <property type="entry name" value="YchJ-like_M"/>
</dbReference>
<evidence type="ECO:0000256" key="1">
    <source>
        <dbReference type="ARBA" id="ARBA00010839"/>
    </source>
</evidence>
<dbReference type="InterPro" id="IPR004027">
    <property type="entry name" value="SEC_C_motif"/>
</dbReference>
<gene>
    <name evidence="5" type="ORF">GCM10009825_31150</name>
</gene>
<accession>A0ABN2ZH20</accession>
<feature type="region of interest" description="Disordered" evidence="3">
    <location>
        <begin position="1"/>
        <end position="22"/>
    </location>
</feature>
<dbReference type="HAMAP" id="MF_00612">
    <property type="entry name" value="UPF0225"/>
    <property type="match status" value="1"/>
</dbReference>
<dbReference type="EMBL" id="BAAAQB010000038">
    <property type="protein sequence ID" value="GAA2142028.1"/>
    <property type="molecule type" value="Genomic_DNA"/>
</dbReference>
<keyword evidence="6" id="KW-1185">Reference proteome</keyword>
<protein>
    <recommendedName>
        <fullName evidence="2">UPF0225 protein GCM10009825_31150</fullName>
    </recommendedName>
</protein>
<evidence type="ECO:0000256" key="3">
    <source>
        <dbReference type="SAM" id="MobiDB-lite"/>
    </source>
</evidence>
<comment type="similarity">
    <text evidence="1 2">Belongs to the UPF0225 family.</text>
</comment>
<dbReference type="Proteomes" id="UP001500102">
    <property type="component" value="Unassembled WGS sequence"/>
</dbReference>
<name>A0ABN2ZH20_9MICC</name>
<reference evidence="5 6" key="1">
    <citation type="journal article" date="2019" name="Int. J. Syst. Evol. Microbiol.">
        <title>The Global Catalogue of Microorganisms (GCM) 10K type strain sequencing project: providing services to taxonomists for standard genome sequencing and annotation.</title>
        <authorList>
            <consortium name="The Broad Institute Genomics Platform"/>
            <consortium name="The Broad Institute Genome Sequencing Center for Infectious Disease"/>
            <person name="Wu L."/>
            <person name="Ma J."/>
        </authorList>
    </citation>
    <scope>NUCLEOTIDE SEQUENCE [LARGE SCALE GENOMIC DNA]</scope>
    <source>
        <strain evidence="5 6">JCM 15921</strain>
    </source>
</reference>
<organism evidence="5 6">
    <name type="scientific">Arthrobacter humicola</name>
    <dbReference type="NCBI Taxonomy" id="409291"/>
    <lineage>
        <taxon>Bacteria</taxon>
        <taxon>Bacillati</taxon>
        <taxon>Actinomycetota</taxon>
        <taxon>Actinomycetes</taxon>
        <taxon>Micrococcales</taxon>
        <taxon>Micrococcaceae</taxon>
        <taxon>Arthrobacter</taxon>
    </lineage>
</organism>
<dbReference type="SUPFAM" id="SSF54427">
    <property type="entry name" value="NTF2-like"/>
    <property type="match status" value="1"/>
</dbReference>
<dbReference type="Pfam" id="PF17775">
    <property type="entry name" value="YchJ_M-like"/>
    <property type="match status" value="1"/>
</dbReference>
<evidence type="ECO:0000256" key="2">
    <source>
        <dbReference type="HAMAP-Rule" id="MF_00612"/>
    </source>
</evidence>
<comment type="caution">
    <text evidence="5">The sequence shown here is derived from an EMBL/GenBank/DDBJ whole genome shotgun (WGS) entry which is preliminary data.</text>
</comment>
<feature type="domain" description="YchJ-like middle NTF2-like" evidence="4">
    <location>
        <begin position="56"/>
        <end position="150"/>
    </location>
</feature>
<dbReference type="Gene3D" id="3.10.450.50">
    <property type="match status" value="1"/>
</dbReference>
<dbReference type="Pfam" id="PF02810">
    <property type="entry name" value="SEC-C"/>
    <property type="match status" value="1"/>
</dbReference>
<dbReference type="InterPro" id="IPR023006">
    <property type="entry name" value="YchJ-like"/>
</dbReference>